<feature type="compositionally biased region" description="Basic and acidic residues" evidence="2">
    <location>
        <begin position="258"/>
        <end position="270"/>
    </location>
</feature>
<feature type="compositionally biased region" description="Basic and acidic residues" evidence="2">
    <location>
        <begin position="94"/>
        <end position="108"/>
    </location>
</feature>
<dbReference type="Proteomes" id="UP000038010">
    <property type="component" value="Unassembled WGS sequence"/>
</dbReference>
<evidence type="ECO:0000313" key="4">
    <source>
        <dbReference type="Proteomes" id="UP000038010"/>
    </source>
</evidence>
<feature type="coiled-coil region" evidence="1">
    <location>
        <begin position="533"/>
        <end position="564"/>
    </location>
</feature>
<keyword evidence="4" id="KW-1185">Reference proteome</keyword>
<evidence type="ECO:0000256" key="1">
    <source>
        <dbReference type="SAM" id="Coils"/>
    </source>
</evidence>
<accession>A0A0N1H301</accession>
<sequence length="707" mass="80245">MAPPNPLRRATRPRTRSGSTRPRTPALDEHSEDDAPDSAARQLVETMNEMSGKRTTTTRRSMRVRGEDPVSTPELQPQVRERRRRASTTGLPEVGERPSEARRVREPDATQSAASTPGEGRPAITRTGAPGRPPKNKSPAKLKRRTTGPSIPKPRREQDVYDWEVEEEVEQDPPVAPASEDDDVPRGTAAPAPAKVRQLGRKKAVDRSPLKGQGVVNTDVPGVNLSNNESPVRTQRRQPRKASAQPRDPRAGAAASHSIDDRQVAEHDVGETSDQEVDDDEQKDEQARINGHEDVGDEATDRLPLIRGMETEAHLHGCQEYWIDLFLAEQKFRPSRADRPSSAVAKDMYESIVELWLQVKERRFDAAAVTKTIETLEVKLREIREVGSMPSESGVRQNTRRESQKRVGDLYQIIIPRLVRTTKFVLRAVRPTEDTSLHDARPLMRLLELTRRTVERARTWQPRPSSLDGEMILSTTHSSIGGSIKSILHEYNSHYKAIERRQEAQRAHLAEQERIRRSEEVTREYEQAQYRRRKQLEDKARAQVREAARKRQEEAERLARIRAERDARREAQRAAARSATDMRGFFTQSIPQPLSRQAVIDIDDLDDNGHLRASPQQTWSNGARPVPRHSGTGVRAAVAEWSKDEMSALIMDLQRETGEDRFAIIAENLNRRVSDVVERAIRLKMELTPMMESLPNEEWRWLTSVHA</sequence>
<dbReference type="VEuPathDB" id="FungiDB:AB675_7217"/>
<evidence type="ECO:0000313" key="3">
    <source>
        <dbReference type="EMBL" id="KPI35034.1"/>
    </source>
</evidence>
<dbReference type="STRING" id="1664694.A0A0N1H301"/>
<comment type="caution">
    <text evidence="3">The sequence shown here is derived from an EMBL/GenBank/DDBJ whole genome shotgun (WGS) entry which is preliminary data.</text>
</comment>
<feature type="compositionally biased region" description="Acidic residues" evidence="2">
    <location>
        <begin position="160"/>
        <end position="171"/>
    </location>
</feature>
<protein>
    <submittedName>
        <fullName evidence="3">Uncharacterized protein</fullName>
    </submittedName>
</protein>
<feature type="region of interest" description="Disordered" evidence="2">
    <location>
        <begin position="1"/>
        <end position="301"/>
    </location>
</feature>
<proteinExistence type="predicted"/>
<feature type="compositionally biased region" description="Acidic residues" evidence="2">
    <location>
        <begin position="271"/>
        <end position="283"/>
    </location>
</feature>
<dbReference type="GeneID" id="28739448"/>
<keyword evidence="1" id="KW-0175">Coiled coil</keyword>
<feature type="compositionally biased region" description="Basic and acidic residues" evidence="2">
    <location>
        <begin position="284"/>
        <end position="294"/>
    </location>
</feature>
<feature type="compositionally biased region" description="Low complexity" evidence="2">
    <location>
        <begin position="16"/>
        <end position="25"/>
    </location>
</feature>
<gene>
    <name evidence="3" type="ORF">AB675_7217</name>
</gene>
<reference evidence="3 4" key="1">
    <citation type="submission" date="2015-06" db="EMBL/GenBank/DDBJ databases">
        <title>Draft genome of the ant-associated black yeast Phialophora attae CBS 131958.</title>
        <authorList>
            <person name="Moreno L.F."/>
            <person name="Stielow B.J."/>
            <person name="de Hoog S."/>
            <person name="Vicente V.A."/>
            <person name="Weiss V.A."/>
            <person name="de Vries M."/>
            <person name="Cruz L.M."/>
            <person name="Souza E.M."/>
        </authorList>
    </citation>
    <scope>NUCLEOTIDE SEQUENCE [LARGE SCALE GENOMIC DNA]</scope>
    <source>
        <strain evidence="3 4">CBS 131958</strain>
    </source>
</reference>
<name>A0A0N1H301_9EURO</name>
<feature type="compositionally biased region" description="Polar residues" evidence="2">
    <location>
        <begin position="224"/>
        <end position="233"/>
    </location>
</feature>
<organism evidence="3 4">
    <name type="scientific">Cyphellophora attinorum</name>
    <dbReference type="NCBI Taxonomy" id="1664694"/>
    <lineage>
        <taxon>Eukaryota</taxon>
        <taxon>Fungi</taxon>
        <taxon>Dikarya</taxon>
        <taxon>Ascomycota</taxon>
        <taxon>Pezizomycotina</taxon>
        <taxon>Eurotiomycetes</taxon>
        <taxon>Chaetothyriomycetidae</taxon>
        <taxon>Chaetothyriales</taxon>
        <taxon>Cyphellophoraceae</taxon>
        <taxon>Cyphellophora</taxon>
    </lineage>
</organism>
<dbReference type="AlphaFoldDB" id="A0A0N1H301"/>
<evidence type="ECO:0000256" key="2">
    <source>
        <dbReference type="SAM" id="MobiDB-lite"/>
    </source>
</evidence>
<dbReference type="EMBL" id="LFJN01000045">
    <property type="protein sequence ID" value="KPI35034.1"/>
    <property type="molecule type" value="Genomic_DNA"/>
</dbReference>
<dbReference type="RefSeq" id="XP_017994997.1">
    <property type="nucleotide sequence ID" value="XM_018147568.1"/>
</dbReference>
<feature type="region of interest" description="Disordered" evidence="2">
    <location>
        <begin position="608"/>
        <end position="630"/>
    </location>
</feature>
<feature type="compositionally biased region" description="Basic residues" evidence="2">
    <location>
        <begin position="134"/>
        <end position="146"/>
    </location>
</feature>
<dbReference type="OrthoDB" id="4161349at2759"/>